<evidence type="ECO:0000313" key="9">
    <source>
        <dbReference type="Proteomes" id="UP000292958"/>
    </source>
</evidence>
<evidence type="ECO:0000256" key="3">
    <source>
        <dbReference type="ARBA" id="ARBA00022692"/>
    </source>
</evidence>
<reference evidence="8 9" key="1">
    <citation type="submission" date="2019-02" db="EMBL/GenBank/DDBJ databases">
        <title>Genomic Encyclopedia of Archaeal and Bacterial Type Strains, Phase II (KMG-II): from individual species to whole genera.</title>
        <authorList>
            <person name="Goeker M."/>
        </authorList>
    </citation>
    <scope>NUCLEOTIDE SEQUENCE [LARGE SCALE GENOMIC DNA]</scope>
    <source>
        <strain evidence="8 9">DSM 18101</strain>
    </source>
</reference>
<accession>A0A4Q7YFR3</accession>
<keyword evidence="4 7" id="KW-1133">Transmembrane helix</keyword>
<feature type="transmembrane region" description="Helical" evidence="7">
    <location>
        <begin position="87"/>
        <end position="104"/>
    </location>
</feature>
<dbReference type="NCBIfam" id="TIGR00785">
    <property type="entry name" value="dass"/>
    <property type="match status" value="1"/>
</dbReference>
<dbReference type="PANTHER" id="PTHR42826">
    <property type="entry name" value="DICARBOXYLATE TRANSPORTER 2.1, CHLOROPLASTIC"/>
    <property type="match status" value="1"/>
</dbReference>
<dbReference type="GO" id="GO:0016020">
    <property type="term" value="C:membrane"/>
    <property type="evidence" value="ECO:0007669"/>
    <property type="project" value="UniProtKB-SubCell"/>
</dbReference>
<comment type="similarity">
    <text evidence="2">Belongs to the SLC13A/DASS transporter (TC 2.A.47) family. DIT1 subfamily.</text>
</comment>
<keyword evidence="3 7" id="KW-0812">Transmembrane</keyword>
<feature type="transmembrane region" description="Helical" evidence="7">
    <location>
        <begin position="265"/>
        <end position="289"/>
    </location>
</feature>
<evidence type="ECO:0000256" key="7">
    <source>
        <dbReference type="SAM" id="Phobius"/>
    </source>
</evidence>
<name>A0A4Q7YFR3_9BACT</name>
<dbReference type="Proteomes" id="UP000292958">
    <property type="component" value="Unassembled WGS sequence"/>
</dbReference>
<feature type="transmembrane region" description="Helical" evidence="7">
    <location>
        <begin position="124"/>
        <end position="147"/>
    </location>
</feature>
<dbReference type="InterPro" id="IPR001898">
    <property type="entry name" value="SLC13A/DASS"/>
</dbReference>
<evidence type="ECO:0000313" key="8">
    <source>
        <dbReference type="EMBL" id="RZU35291.1"/>
    </source>
</evidence>
<feature type="transmembrane region" description="Helical" evidence="7">
    <location>
        <begin position="431"/>
        <end position="449"/>
    </location>
</feature>
<evidence type="ECO:0000256" key="5">
    <source>
        <dbReference type="ARBA" id="ARBA00023136"/>
    </source>
</evidence>
<evidence type="ECO:0000256" key="2">
    <source>
        <dbReference type="ARBA" id="ARBA00007349"/>
    </source>
</evidence>
<dbReference type="EMBL" id="SHKW01000003">
    <property type="protein sequence ID" value="RZU35291.1"/>
    <property type="molecule type" value="Genomic_DNA"/>
</dbReference>
<feature type="transmembrane region" description="Helical" evidence="7">
    <location>
        <begin position="319"/>
        <end position="352"/>
    </location>
</feature>
<organism evidence="8 9">
    <name type="scientific">Edaphobacter modestus</name>
    <dbReference type="NCBI Taxonomy" id="388466"/>
    <lineage>
        <taxon>Bacteria</taxon>
        <taxon>Pseudomonadati</taxon>
        <taxon>Acidobacteriota</taxon>
        <taxon>Terriglobia</taxon>
        <taxon>Terriglobales</taxon>
        <taxon>Acidobacteriaceae</taxon>
        <taxon>Edaphobacter</taxon>
    </lineage>
</organism>
<feature type="transmembrane region" description="Helical" evidence="7">
    <location>
        <begin position="38"/>
        <end position="57"/>
    </location>
</feature>
<feature type="transmembrane region" description="Helical" evidence="7">
    <location>
        <begin position="408"/>
        <end position="425"/>
    </location>
</feature>
<dbReference type="AlphaFoldDB" id="A0A4Q7YFR3"/>
<feature type="transmembrane region" description="Helical" evidence="7">
    <location>
        <begin position="168"/>
        <end position="186"/>
    </location>
</feature>
<sequence>MGTEVSTTIVGSANQAPSSKDTVATPSGRPEAKATISIWKAIAPIAITVVLALLPVPSGLAPHGWYFFSIFVGVIVGLVLEPLPGAAIAVIGITLVTVLARFALFSPQQLAESGFRPASAALAWALSGYSNSTVWLIFGAFILALAYSNTGLGHRIALVIIKRMGKSTLLLGYGIALADTILAPFIPSPAARSGGIIYPIVNDLALDYGSKPNDPTSRRVGSYLMWVAIMTTCVTSSLFLTGASFNLLAAGFVEKLAHVELRWTDWFITVAPAIIPLLVLVPVLTYWLYPPEVKKNEEVSKWAATQLEKIGPLSRNEMILAAIVVLSLVLWVAGGTYVGAATVAGIAVSLLLITRVLSWNDIAGHKRAWTTFAWLGALISLCDGLNRVGFVKWFADGIALHMRGLSPHFAMIILLVLFFVAHYLFASVDAYTTALLPVILLTGAAIPGIPIKQFALLLCMELGIMGVITPFADAASPIYANSGYLPSKDYWRLGTIFGAIFLIVSLAIGVPWASLLWGK</sequence>
<keyword evidence="9" id="KW-1185">Reference proteome</keyword>
<dbReference type="OrthoDB" id="1401038at2"/>
<evidence type="ECO:0000256" key="1">
    <source>
        <dbReference type="ARBA" id="ARBA00004141"/>
    </source>
</evidence>
<gene>
    <name evidence="8" type="ORF">BDD14_6061</name>
</gene>
<feature type="compositionally biased region" description="Polar residues" evidence="6">
    <location>
        <begin position="1"/>
        <end position="25"/>
    </location>
</feature>
<dbReference type="Pfam" id="PF00939">
    <property type="entry name" value="Na_sulph_symp"/>
    <property type="match status" value="1"/>
</dbReference>
<dbReference type="RefSeq" id="WP_130424588.1">
    <property type="nucleotide sequence ID" value="NZ_SHKW01000003.1"/>
</dbReference>
<protein>
    <submittedName>
        <fullName evidence="8">L-tartrate/succinate antiporter</fullName>
    </submittedName>
</protein>
<proteinExistence type="inferred from homology"/>
<feature type="transmembrane region" description="Helical" evidence="7">
    <location>
        <begin position="492"/>
        <end position="517"/>
    </location>
</feature>
<dbReference type="GO" id="GO:0022857">
    <property type="term" value="F:transmembrane transporter activity"/>
    <property type="evidence" value="ECO:0007669"/>
    <property type="project" value="InterPro"/>
</dbReference>
<keyword evidence="5 7" id="KW-0472">Membrane</keyword>
<feature type="transmembrane region" description="Helical" evidence="7">
    <location>
        <begin position="454"/>
        <end position="472"/>
    </location>
</feature>
<feature type="transmembrane region" description="Helical" evidence="7">
    <location>
        <begin position="223"/>
        <end position="253"/>
    </location>
</feature>
<dbReference type="PIRSF" id="PIRSF002457">
    <property type="entry name" value="DASS"/>
    <property type="match status" value="1"/>
</dbReference>
<dbReference type="InterPro" id="IPR030676">
    <property type="entry name" value="CitT-rel"/>
</dbReference>
<evidence type="ECO:0000256" key="4">
    <source>
        <dbReference type="ARBA" id="ARBA00022989"/>
    </source>
</evidence>
<comment type="caution">
    <text evidence="8">The sequence shown here is derived from an EMBL/GenBank/DDBJ whole genome shotgun (WGS) entry which is preliminary data.</text>
</comment>
<feature type="transmembrane region" description="Helical" evidence="7">
    <location>
        <begin position="63"/>
        <end position="80"/>
    </location>
</feature>
<comment type="subcellular location">
    <subcellularLocation>
        <location evidence="1">Membrane</location>
        <topology evidence="1">Multi-pass membrane protein</topology>
    </subcellularLocation>
</comment>
<feature type="region of interest" description="Disordered" evidence="6">
    <location>
        <begin position="1"/>
        <end position="28"/>
    </location>
</feature>
<evidence type="ECO:0000256" key="6">
    <source>
        <dbReference type="SAM" id="MobiDB-lite"/>
    </source>
</evidence>